<comment type="caution">
    <text evidence="1">The sequence shown here is derived from an EMBL/GenBank/DDBJ whole genome shotgun (WGS) entry which is preliminary data.</text>
</comment>
<protein>
    <recommendedName>
        <fullName evidence="3">PIN domain-containing protein</fullName>
    </recommendedName>
</protein>
<dbReference type="EMBL" id="VUMY01000013">
    <property type="protein sequence ID" value="MST50141.1"/>
    <property type="molecule type" value="Genomic_DNA"/>
</dbReference>
<dbReference type="RefSeq" id="WP_154545492.1">
    <property type="nucleotide sequence ID" value="NZ_VUMY01000013.1"/>
</dbReference>
<name>A0A7K0K3U0_9ACTO</name>
<proteinExistence type="predicted"/>
<keyword evidence="2" id="KW-1185">Reference proteome</keyword>
<dbReference type="AlphaFoldDB" id="A0A7K0K3U0"/>
<accession>A0A7K0K3U0</accession>
<evidence type="ECO:0008006" key="3">
    <source>
        <dbReference type="Google" id="ProtNLM"/>
    </source>
</evidence>
<evidence type="ECO:0000313" key="2">
    <source>
        <dbReference type="Proteomes" id="UP000442535"/>
    </source>
</evidence>
<organism evidence="1 2">
    <name type="scientific">Mobiluncus porci</name>
    <dbReference type="NCBI Taxonomy" id="2652278"/>
    <lineage>
        <taxon>Bacteria</taxon>
        <taxon>Bacillati</taxon>
        <taxon>Actinomycetota</taxon>
        <taxon>Actinomycetes</taxon>
        <taxon>Actinomycetales</taxon>
        <taxon>Actinomycetaceae</taxon>
        <taxon>Mobiluncus</taxon>
    </lineage>
</organism>
<sequence length="201" mass="22389">MSEVFFRVFLDANVLAKPVTRTQLTACGPFSGFLAVWSKTAETEANRHLRPRMISVTEVRQIYGGILSPTGKINDRFTATSETDRQILADAAASNARFLITEDVDDFAEPDLQAVGTSAVNPDLFLSKYLNREAYARIVNLFAERQVSPPHTPAEIHAAIARQHPRLFSTHADLFEIEPCHLQQILPQSNSAARFLYSDEA</sequence>
<evidence type="ECO:0000313" key="1">
    <source>
        <dbReference type="EMBL" id="MST50141.1"/>
    </source>
</evidence>
<dbReference type="Proteomes" id="UP000442535">
    <property type="component" value="Unassembled WGS sequence"/>
</dbReference>
<reference evidence="1 2" key="1">
    <citation type="submission" date="2019-08" db="EMBL/GenBank/DDBJ databases">
        <title>In-depth cultivation of the pig gut microbiome towards novel bacterial diversity and tailored functional studies.</title>
        <authorList>
            <person name="Wylensek D."/>
            <person name="Hitch T.C.A."/>
            <person name="Clavel T."/>
        </authorList>
    </citation>
    <scope>NUCLEOTIDE SEQUENCE [LARGE SCALE GENOMIC DNA]</scope>
    <source>
        <strain evidence="1 2">RF-GAM-744-WT-7</strain>
    </source>
</reference>
<gene>
    <name evidence="1" type="ORF">FYJ63_07820</name>
</gene>